<evidence type="ECO:0000313" key="2">
    <source>
        <dbReference type="Proteomes" id="UP000518266"/>
    </source>
</evidence>
<feature type="non-terminal residue" evidence="1">
    <location>
        <position position="120"/>
    </location>
</feature>
<gene>
    <name evidence="1" type="ORF">F7725_015523</name>
</gene>
<dbReference type="EMBL" id="JAAKFY010000012">
    <property type="protein sequence ID" value="KAF3849026.1"/>
    <property type="molecule type" value="Genomic_DNA"/>
</dbReference>
<protein>
    <submittedName>
        <fullName evidence="1">Uncharacterized protein</fullName>
    </submittedName>
</protein>
<proteinExistence type="predicted"/>
<reference evidence="1 2" key="1">
    <citation type="submission" date="2020-03" db="EMBL/GenBank/DDBJ databases">
        <title>Dissostichus mawsoni Genome sequencing and assembly.</title>
        <authorList>
            <person name="Park H."/>
        </authorList>
    </citation>
    <scope>NUCLEOTIDE SEQUENCE [LARGE SCALE GENOMIC DNA]</scope>
    <source>
        <strain evidence="1">DM0001</strain>
        <tissue evidence="1">Muscle</tissue>
    </source>
</reference>
<dbReference type="AlphaFoldDB" id="A0A7J5YHP3"/>
<sequence>MRLAGSATRSLRISTQLRLSKAKGIEAISGFSWTDEIGMETSPGFPKGQPPLSRFHYYKDSAARILSPLKTLLSVSHSEDGHIAVVSQQALLVEGAQNRGSKVRDLHMEQLGHVGRRRRG</sequence>
<comment type="caution">
    <text evidence="1">The sequence shown here is derived from an EMBL/GenBank/DDBJ whole genome shotgun (WGS) entry which is preliminary data.</text>
</comment>
<accession>A0A7J5YHP3</accession>
<organism evidence="1 2">
    <name type="scientific">Dissostichus mawsoni</name>
    <name type="common">Antarctic cod</name>
    <dbReference type="NCBI Taxonomy" id="36200"/>
    <lineage>
        <taxon>Eukaryota</taxon>
        <taxon>Metazoa</taxon>
        <taxon>Chordata</taxon>
        <taxon>Craniata</taxon>
        <taxon>Vertebrata</taxon>
        <taxon>Euteleostomi</taxon>
        <taxon>Actinopterygii</taxon>
        <taxon>Neopterygii</taxon>
        <taxon>Teleostei</taxon>
        <taxon>Neoteleostei</taxon>
        <taxon>Acanthomorphata</taxon>
        <taxon>Eupercaria</taxon>
        <taxon>Perciformes</taxon>
        <taxon>Notothenioidei</taxon>
        <taxon>Nototheniidae</taxon>
        <taxon>Dissostichus</taxon>
    </lineage>
</organism>
<name>A0A7J5YHP3_DISMA</name>
<dbReference type="Proteomes" id="UP000518266">
    <property type="component" value="Unassembled WGS sequence"/>
</dbReference>
<keyword evidence="2" id="KW-1185">Reference proteome</keyword>
<evidence type="ECO:0000313" key="1">
    <source>
        <dbReference type="EMBL" id="KAF3849026.1"/>
    </source>
</evidence>